<organism evidence="3">
    <name type="scientific">human gut metagenome</name>
    <dbReference type="NCBI Taxonomy" id="408170"/>
    <lineage>
        <taxon>unclassified sequences</taxon>
        <taxon>metagenomes</taxon>
        <taxon>organismal metagenomes</taxon>
    </lineage>
</organism>
<name>K1UPK3_9ZZZZ</name>
<dbReference type="InterPro" id="IPR050222">
    <property type="entry name" value="MATE_MdtK"/>
</dbReference>
<feature type="transmembrane region" description="Helical" evidence="2">
    <location>
        <begin position="69"/>
        <end position="93"/>
    </location>
</feature>
<keyword evidence="2" id="KW-1133">Transmembrane helix</keyword>
<dbReference type="EMBL" id="AJWY01001245">
    <property type="protein sequence ID" value="EKC80060.1"/>
    <property type="molecule type" value="Genomic_DNA"/>
</dbReference>
<keyword evidence="2" id="KW-0812">Transmembrane</keyword>
<keyword evidence="2" id="KW-0472">Membrane</keyword>
<keyword evidence="1" id="KW-0813">Transport</keyword>
<feature type="non-terminal residue" evidence="3">
    <location>
        <position position="1"/>
    </location>
</feature>
<dbReference type="GO" id="GO:0042910">
    <property type="term" value="F:xenobiotic transmembrane transporter activity"/>
    <property type="evidence" value="ECO:0007669"/>
    <property type="project" value="InterPro"/>
</dbReference>
<dbReference type="PANTHER" id="PTHR43298">
    <property type="entry name" value="MULTIDRUG RESISTANCE PROTEIN NORM-RELATED"/>
    <property type="match status" value="1"/>
</dbReference>
<accession>K1UPK3</accession>
<proteinExistence type="predicted"/>
<evidence type="ECO:0000256" key="2">
    <source>
        <dbReference type="SAM" id="Phobius"/>
    </source>
</evidence>
<comment type="caution">
    <text evidence="3">The sequence shown here is derived from an EMBL/GenBank/DDBJ whole genome shotgun (WGS) entry which is preliminary data.</text>
</comment>
<dbReference type="PANTHER" id="PTHR43298:SF2">
    <property type="entry name" value="FMN_FAD EXPORTER YEEO-RELATED"/>
    <property type="match status" value="1"/>
</dbReference>
<dbReference type="GO" id="GO:0015297">
    <property type="term" value="F:antiporter activity"/>
    <property type="evidence" value="ECO:0007669"/>
    <property type="project" value="InterPro"/>
</dbReference>
<dbReference type="Pfam" id="PF01554">
    <property type="entry name" value="MatE"/>
    <property type="match status" value="1"/>
</dbReference>
<feature type="transmembrane region" description="Helical" evidence="2">
    <location>
        <begin position="40"/>
        <end position="63"/>
    </location>
</feature>
<dbReference type="AlphaFoldDB" id="K1UPK3"/>
<protein>
    <submittedName>
        <fullName evidence="3">Efflux protein, MATE family</fullName>
    </submittedName>
</protein>
<reference evidence="3" key="1">
    <citation type="journal article" date="2013" name="Environ. Microbiol.">
        <title>Microbiota from the distal guts of lean and obese adolescents exhibit partial functional redundancy besides clear differences in community structure.</title>
        <authorList>
            <person name="Ferrer M."/>
            <person name="Ruiz A."/>
            <person name="Lanza F."/>
            <person name="Haange S.B."/>
            <person name="Oberbach A."/>
            <person name="Till H."/>
            <person name="Bargiela R."/>
            <person name="Campoy C."/>
            <person name="Segura M.T."/>
            <person name="Richter M."/>
            <person name="von Bergen M."/>
            <person name="Seifert J."/>
            <person name="Suarez A."/>
        </authorList>
    </citation>
    <scope>NUCLEOTIDE SEQUENCE</scope>
</reference>
<evidence type="ECO:0000256" key="1">
    <source>
        <dbReference type="ARBA" id="ARBA00022448"/>
    </source>
</evidence>
<dbReference type="InterPro" id="IPR002528">
    <property type="entry name" value="MATE_fam"/>
</dbReference>
<dbReference type="GO" id="GO:0005886">
    <property type="term" value="C:plasma membrane"/>
    <property type="evidence" value="ECO:0007669"/>
    <property type="project" value="TreeGrafter"/>
</dbReference>
<evidence type="ECO:0000313" key="3">
    <source>
        <dbReference type="EMBL" id="EKC80060.1"/>
    </source>
</evidence>
<gene>
    <name evidence="3" type="ORF">LEA_01785</name>
</gene>
<sequence>GLTFSFGDGMQVAAVALIGRSLGERDPEKAKSYGAICRRIGMGISVALAVIYFFGGETIYRMFFREENIITYGVNIIHCICIIVLFQVSQVIYMGCLRGAGDTAYTAVASTISVTLIRTAASYIFGFTLGLGMTGIWMGILADQVSRFLFASIRFRQGKWVTIKI</sequence>